<gene>
    <name evidence="15" type="ORF">GSOID_T00029082001</name>
</gene>
<dbReference type="Pfam" id="PF00018">
    <property type="entry name" value="SH3_1"/>
    <property type="match status" value="1"/>
</dbReference>
<dbReference type="SUPFAM" id="SSF50044">
    <property type="entry name" value="SH3-domain"/>
    <property type="match status" value="1"/>
</dbReference>
<evidence type="ECO:0000256" key="3">
    <source>
        <dbReference type="ARBA" id="ARBA00004510"/>
    </source>
</evidence>
<keyword evidence="7" id="KW-0597">Phosphoprotein</keyword>
<evidence type="ECO:0000256" key="12">
    <source>
        <dbReference type="SAM" id="MobiDB-lite"/>
    </source>
</evidence>
<feature type="region of interest" description="Disordered" evidence="12">
    <location>
        <begin position="160"/>
        <end position="191"/>
    </location>
</feature>
<evidence type="ECO:0000256" key="4">
    <source>
        <dbReference type="ARBA" id="ARBA00010020"/>
    </source>
</evidence>
<dbReference type="GO" id="GO:0035591">
    <property type="term" value="F:signaling adaptor activity"/>
    <property type="evidence" value="ECO:0007669"/>
    <property type="project" value="TreeGrafter"/>
</dbReference>
<evidence type="ECO:0008006" key="16">
    <source>
        <dbReference type="Google" id="ProtNLM"/>
    </source>
</evidence>
<comment type="similarity">
    <text evidence="4">Belongs to the ABI family.</text>
</comment>
<evidence type="ECO:0000259" key="14">
    <source>
        <dbReference type="PROSITE" id="PS50192"/>
    </source>
</evidence>
<feature type="compositionally biased region" description="Low complexity" evidence="12">
    <location>
        <begin position="173"/>
        <end position="182"/>
    </location>
</feature>
<dbReference type="Gene3D" id="2.30.30.40">
    <property type="entry name" value="SH3 Domains"/>
    <property type="match status" value="1"/>
</dbReference>
<feature type="region of interest" description="Disordered" evidence="12">
    <location>
        <begin position="287"/>
        <end position="319"/>
    </location>
</feature>
<evidence type="ECO:0000256" key="5">
    <source>
        <dbReference type="ARBA" id="ARBA00022443"/>
    </source>
</evidence>
<dbReference type="InterPro" id="IPR012849">
    <property type="entry name" value="Abl-interactor_HHR_dom"/>
</dbReference>
<reference evidence="15" key="1">
    <citation type="journal article" date="2010" name="Science">
        <title>Plasticity of animal genome architecture unmasked by rapid evolution of a pelagic tunicate.</title>
        <authorList>
            <person name="Denoeud F."/>
            <person name="Henriet S."/>
            <person name="Mungpakdee S."/>
            <person name="Aury J.M."/>
            <person name="Da Silva C."/>
            <person name="Brinkmann H."/>
            <person name="Mikhaleva J."/>
            <person name="Olsen L.C."/>
            <person name="Jubin C."/>
            <person name="Canestro C."/>
            <person name="Bouquet J.M."/>
            <person name="Danks G."/>
            <person name="Poulain J."/>
            <person name="Campsteijn C."/>
            <person name="Adamski M."/>
            <person name="Cross I."/>
            <person name="Yadetie F."/>
            <person name="Muffato M."/>
            <person name="Louis A."/>
            <person name="Butcher S."/>
            <person name="Tsagkogeorga G."/>
            <person name="Konrad A."/>
            <person name="Singh S."/>
            <person name="Jensen M.F."/>
            <person name="Cong E.H."/>
            <person name="Eikeseth-Otteraa H."/>
            <person name="Noel B."/>
            <person name="Anthouard V."/>
            <person name="Porcel B.M."/>
            <person name="Kachouri-Lafond R."/>
            <person name="Nishino A."/>
            <person name="Ugolini M."/>
            <person name="Chourrout P."/>
            <person name="Nishida H."/>
            <person name="Aasland R."/>
            <person name="Huzurbazar S."/>
            <person name="Westhof E."/>
            <person name="Delsuc F."/>
            <person name="Lehrach H."/>
            <person name="Reinhardt R."/>
            <person name="Weissenbach J."/>
            <person name="Roy S.W."/>
            <person name="Artiguenave F."/>
            <person name="Postlethwait J.H."/>
            <person name="Manak J.R."/>
            <person name="Thompson E.M."/>
            <person name="Jaillon O."/>
            <person name="Du Pasquier L."/>
            <person name="Boudinot P."/>
            <person name="Liberles D.A."/>
            <person name="Volff J.N."/>
            <person name="Philippe H."/>
            <person name="Lenhard B."/>
            <person name="Roest Crollius H."/>
            <person name="Wincker P."/>
            <person name="Chourrout D."/>
        </authorList>
    </citation>
    <scope>NUCLEOTIDE SEQUENCE [LARGE SCALE GENOMIC DNA]</scope>
</reference>
<evidence type="ECO:0000256" key="1">
    <source>
        <dbReference type="ARBA" id="ARBA00004245"/>
    </source>
</evidence>
<dbReference type="PROSITE" id="PS50192">
    <property type="entry name" value="T_SNARE"/>
    <property type="match status" value="1"/>
</dbReference>
<dbReference type="SMART" id="SM00326">
    <property type="entry name" value="SH3"/>
    <property type="match status" value="1"/>
</dbReference>
<evidence type="ECO:0000256" key="6">
    <source>
        <dbReference type="ARBA" id="ARBA00022490"/>
    </source>
</evidence>
<evidence type="ECO:0000313" key="15">
    <source>
        <dbReference type="EMBL" id="CBY31865.1"/>
    </source>
</evidence>
<evidence type="ECO:0000259" key="13">
    <source>
        <dbReference type="PROSITE" id="PS50002"/>
    </source>
</evidence>
<dbReference type="PANTHER" id="PTHR10460">
    <property type="entry name" value="ABL INTERACTOR FAMILY MEMBER"/>
    <property type="match status" value="1"/>
</dbReference>
<dbReference type="PROSITE" id="PS50002">
    <property type="entry name" value="SH3"/>
    <property type="match status" value="1"/>
</dbReference>
<dbReference type="PANTHER" id="PTHR10460:SF0">
    <property type="entry name" value="ABELSON INTERACTING PROTEIN, ISOFORM D"/>
    <property type="match status" value="1"/>
</dbReference>
<evidence type="ECO:0000256" key="2">
    <source>
        <dbReference type="ARBA" id="ARBA00004486"/>
    </source>
</evidence>
<feature type="domain" description="SH3" evidence="13">
    <location>
        <begin position="351"/>
        <end position="406"/>
    </location>
</feature>
<accession>E4Y8B5</accession>
<dbReference type="GO" id="GO:0001764">
    <property type="term" value="P:neuron migration"/>
    <property type="evidence" value="ECO:0007669"/>
    <property type="project" value="TreeGrafter"/>
</dbReference>
<name>E4Y8B5_OIKDI</name>
<dbReference type="CDD" id="cd11826">
    <property type="entry name" value="SH3_Abi"/>
    <property type="match status" value="1"/>
</dbReference>
<evidence type="ECO:0000256" key="10">
    <source>
        <dbReference type="ARBA" id="ARBA00023273"/>
    </source>
</evidence>
<evidence type="ECO:0000256" key="7">
    <source>
        <dbReference type="ARBA" id="ARBA00022553"/>
    </source>
</evidence>
<proteinExistence type="inferred from homology"/>
<organism evidence="15">
    <name type="scientific">Oikopleura dioica</name>
    <name type="common">Tunicate</name>
    <dbReference type="NCBI Taxonomy" id="34765"/>
    <lineage>
        <taxon>Eukaryota</taxon>
        <taxon>Metazoa</taxon>
        <taxon>Chordata</taxon>
        <taxon>Tunicata</taxon>
        <taxon>Appendicularia</taxon>
        <taxon>Copelata</taxon>
        <taxon>Oikopleuridae</taxon>
        <taxon>Oikopleura</taxon>
    </lineage>
</organism>
<feature type="domain" description="T-SNARE coiled-coil homology" evidence="14">
    <location>
        <begin position="44"/>
        <end position="106"/>
    </location>
</feature>
<dbReference type="GO" id="GO:0030027">
    <property type="term" value="C:lamellipodium"/>
    <property type="evidence" value="ECO:0007669"/>
    <property type="project" value="UniProtKB-SubCell"/>
</dbReference>
<feature type="compositionally biased region" description="Polar residues" evidence="12">
    <location>
        <begin position="217"/>
        <end position="234"/>
    </location>
</feature>
<keyword evidence="5 11" id="KW-0728">SH3 domain</keyword>
<feature type="region of interest" description="Disordered" evidence="12">
    <location>
        <begin position="217"/>
        <end position="247"/>
    </location>
</feature>
<dbReference type="AlphaFoldDB" id="E4Y8B5"/>
<evidence type="ECO:0000256" key="8">
    <source>
        <dbReference type="ARBA" id="ARBA00023054"/>
    </source>
</evidence>
<dbReference type="Pfam" id="PF07815">
    <property type="entry name" value="Abi_HHR"/>
    <property type="match status" value="1"/>
</dbReference>
<dbReference type="EMBL" id="FN654320">
    <property type="protein sequence ID" value="CBY31865.1"/>
    <property type="molecule type" value="Genomic_DNA"/>
</dbReference>
<dbReference type="InterPro" id="IPR036028">
    <property type="entry name" value="SH3-like_dom_sf"/>
</dbReference>
<sequence>MTNESLLEHALPEGRKKLIENHENLKKVANYCEQNYLGAHNKAAALNETKKYTTHSLASVAYQVNTLASDMLMLLKEQEDELLRLTSSIENLSDRVDIHCEKVSRREVGSLTYRRNISRMEPIKYPANPERAVKYIRKAINYNELDDIGHGLRTGQPAGIRQAKNASIRNSVGSSGSTGTLTRPAHQSHEQISQYGTIRPVAAPKIPLGLSGISQIQADDQSSRQRTASANSSRYGIPMSDSSAGRGMNKSYEQAVPLPDYSNQVSDQAYDLPPPPDELTFNMDSISQSNSSITNGDDLPAPPANILLETPAADLPPPSFEDEIMQAVSQPPLEPGWKRKTPNDADWAPAQYQVKVSALYDYEAEREDELTFYEGQEIYVIATNADNWWEGVLEGRVGLFPGNYVQ</sequence>
<dbReference type="InterPro" id="IPR028457">
    <property type="entry name" value="ABI"/>
</dbReference>
<dbReference type="InterPro" id="IPR028455">
    <property type="entry name" value="ABI3_SH3"/>
</dbReference>
<keyword evidence="10" id="KW-0966">Cell projection</keyword>
<dbReference type="GO" id="GO:0031209">
    <property type="term" value="C:SCAR complex"/>
    <property type="evidence" value="ECO:0007669"/>
    <property type="project" value="TreeGrafter"/>
</dbReference>
<evidence type="ECO:0000256" key="9">
    <source>
        <dbReference type="ARBA" id="ARBA00023212"/>
    </source>
</evidence>
<dbReference type="FunFam" id="2.30.30.40:FF:000002">
    <property type="entry name" value="abl interactor 1 isoform X1"/>
    <property type="match status" value="1"/>
</dbReference>
<keyword evidence="6" id="KW-0963">Cytoplasm</keyword>
<keyword evidence="8" id="KW-0175">Coiled coil</keyword>
<dbReference type="InterPro" id="IPR000727">
    <property type="entry name" value="T_SNARE_dom"/>
</dbReference>
<dbReference type="Proteomes" id="UP000011014">
    <property type="component" value="Unassembled WGS sequence"/>
</dbReference>
<dbReference type="GO" id="GO:0017124">
    <property type="term" value="F:SH3 domain binding"/>
    <property type="evidence" value="ECO:0007669"/>
    <property type="project" value="TreeGrafter"/>
</dbReference>
<evidence type="ECO:0000256" key="11">
    <source>
        <dbReference type="PROSITE-ProRule" id="PRU00192"/>
    </source>
</evidence>
<dbReference type="Gene3D" id="6.10.140.1620">
    <property type="match status" value="1"/>
</dbReference>
<dbReference type="GO" id="GO:0005856">
    <property type="term" value="C:cytoskeleton"/>
    <property type="evidence" value="ECO:0007669"/>
    <property type="project" value="UniProtKB-SubCell"/>
</dbReference>
<keyword evidence="9" id="KW-0206">Cytoskeleton</keyword>
<protein>
    <recommendedName>
        <fullName evidence="16">SH3 domain-containing protein</fullName>
    </recommendedName>
</protein>
<dbReference type="InterPro" id="IPR001452">
    <property type="entry name" value="SH3_domain"/>
</dbReference>
<dbReference type="GO" id="GO:0030175">
    <property type="term" value="C:filopodium"/>
    <property type="evidence" value="ECO:0007669"/>
    <property type="project" value="UniProtKB-SubCell"/>
</dbReference>
<comment type="subcellular location">
    <subcellularLocation>
        <location evidence="2">Cell projection</location>
        <location evidence="2">Filopodium</location>
    </subcellularLocation>
    <subcellularLocation>
        <location evidence="3">Cell projection</location>
        <location evidence="3">Lamellipodium</location>
    </subcellularLocation>
    <subcellularLocation>
        <location evidence="1">Cytoplasm</location>
        <location evidence="1">Cytoskeleton</location>
    </subcellularLocation>
</comment>
<dbReference type="PRINTS" id="PR00452">
    <property type="entry name" value="SH3DOMAIN"/>
</dbReference>